<proteinExistence type="predicted"/>
<evidence type="ECO:0000259" key="7">
    <source>
        <dbReference type="Pfam" id="PF00814"/>
    </source>
</evidence>
<dbReference type="SUPFAM" id="SSF53067">
    <property type="entry name" value="Actin-like ATPase domain"/>
    <property type="match status" value="2"/>
</dbReference>
<evidence type="ECO:0000256" key="1">
    <source>
        <dbReference type="ARBA" id="ARBA00012156"/>
    </source>
</evidence>
<name>A0ABR3GBF6_9PEZI</name>
<keyword evidence="5 8" id="KW-0012">Acyltransferase</keyword>
<dbReference type="Pfam" id="PF00814">
    <property type="entry name" value="TsaD"/>
    <property type="match status" value="1"/>
</dbReference>
<organism evidence="8 9">
    <name type="scientific">Discina gigas</name>
    <dbReference type="NCBI Taxonomy" id="1032678"/>
    <lineage>
        <taxon>Eukaryota</taxon>
        <taxon>Fungi</taxon>
        <taxon>Dikarya</taxon>
        <taxon>Ascomycota</taxon>
        <taxon>Pezizomycotina</taxon>
        <taxon>Pezizomycetes</taxon>
        <taxon>Pezizales</taxon>
        <taxon>Discinaceae</taxon>
        <taxon>Discina</taxon>
    </lineage>
</organism>
<dbReference type="EMBL" id="JBBBZM010000130">
    <property type="protein sequence ID" value="KAL0633292.1"/>
    <property type="molecule type" value="Genomic_DNA"/>
</dbReference>
<keyword evidence="4" id="KW-0479">Metal-binding</keyword>
<evidence type="ECO:0000313" key="9">
    <source>
        <dbReference type="Proteomes" id="UP001447188"/>
    </source>
</evidence>
<dbReference type="InterPro" id="IPR000905">
    <property type="entry name" value="Gcp-like_dom"/>
</dbReference>
<comment type="catalytic activity">
    <reaction evidence="6">
        <text>L-threonylcarbamoyladenylate + adenosine(37) in tRNA = N(6)-L-threonylcarbamoyladenosine(37) in tRNA + AMP + H(+)</text>
        <dbReference type="Rhea" id="RHEA:37059"/>
        <dbReference type="Rhea" id="RHEA-COMP:10162"/>
        <dbReference type="Rhea" id="RHEA-COMP:10163"/>
        <dbReference type="ChEBI" id="CHEBI:15378"/>
        <dbReference type="ChEBI" id="CHEBI:73682"/>
        <dbReference type="ChEBI" id="CHEBI:74411"/>
        <dbReference type="ChEBI" id="CHEBI:74418"/>
        <dbReference type="ChEBI" id="CHEBI:456215"/>
        <dbReference type="EC" id="2.3.1.234"/>
    </reaction>
</comment>
<evidence type="ECO:0000256" key="3">
    <source>
        <dbReference type="ARBA" id="ARBA00022694"/>
    </source>
</evidence>
<protein>
    <recommendedName>
        <fullName evidence="1">N(6)-L-threonylcarbamoyladenine synthase</fullName>
        <ecNumber evidence="1">2.3.1.234</ecNumber>
    </recommendedName>
</protein>
<comment type="caution">
    <text evidence="8">The sequence shown here is derived from an EMBL/GenBank/DDBJ whole genome shotgun (WGS) entry which is preliminary data.</text>
</comment>
<dbReference type="Gene3D" id="3.30.420.40">
    <property type="match status" value="2"/>
</dbReference>
<evidence type="ECO:0000256" key="4">
    <source>
        <dbReference type="ARBA" id="ARBA00022723"/>
    </source>
</evidence>
<dbReference type="PROSITE" id="PS01016">
    <property type="entry name" value="GLYCOPROTEASE"/>
    <property type="match status" value="1"/>
</dbReference>
<dbReference type="InterPro" id="IPR043129">
    <property type="entry name" value="ATPase_NBD"/>
</dbReference>
<reference evidence="8 9" key="1">
    <citation type="submission" date="2024-02" db="EMBL/GenBank/DDBJ databases">
        <title>Discinaceae phylogenomics.</title>
        <authorList>
            <person name="Dirks A.C."/>
            <person name="James T.Y."/>
        </authorList>
    </citation>
    <scope>NUCLEOTIDE SEQUENCE [LARGE SCALE GENOMIC DNA]</scope>
    <source>
        <strain evidence="8 9">ACD0624</strain>
    </source>
</reference>
<dbReference type="PANTHER" id="PTHR11735">
    <property type="entry name" value="TRNA N6-ADENOSINE THREONYLCARBAMOYLTRANSFERASE"/>
    <property type="match status" value="1"/>
</dbReference>
<keyword evidence="2 8" id="KW-0808">Transferase</keyword>
<evidence type="ECO:0000313" key="8">
    <source>
        <dbReference type="EMBL" id="KAL0633292.1"/>
    </source>
</evidence>
<sequence length="388" mass="42503">MASYYTRLAISHYSLQRHISFQCLRRRNFVVFAIETSCDDTSVAVLHSPSSSPFAATLLAHKTTTSPNRIYGGINPLVSLEFHRSHLATLISSVLPSLPNQRKPDLVAVTRGPGMLGALAVGLDTAKGLALAWGIPLIGVNHMQAHALTPRLLSALRNGEEKTECGVLAPAFPFMTLLVSGGHTMVVKSSGLTDHTILAKTIDIALGDMVDKCARTILPTEVLKQRGDAVAYGAVLEDYCFSGREGEDDVYQYHVDGSAARELDDRMHLEKWGDWKLSKPLTKTGLAKKLMEFTFCGLGSTVDRYFETKAVPGEENISEQERKELGRELMMLAFEHVASRVVMGLDSLNDDERRAVKHLVVSGGVAANKFLKHMWGILNPSSESKLTK</sequence>
<accession>A0ABR3GBF6</accession>
<evidence type="ECO:0000256" key="5">
    <source>
        <dbReference type="ARBA" id="ARBA00023315"/>
    </source>
</evidence>
<feature type="domain" description="Gcp-like" evidence="7">
    <location>
        <begin position="59"/>
        <end position="375"/>
    </location>
</feature>
<dbReference type="GO" id="GO:0061711">
    <property type="term" value="F:tRNA N(6)-L-threonylcarbamoyladenine synthase activity"/>
    <property type="evidence" value="ECO:0007669"/>
    <property type="project" value="UniProtKB-EC"/>
</dbReference>
<dbReference type="InterPro" id="IPR017860">
    <property type="entry name" value="Peptidase_M22_CS"/>
</dbReference>
<dbReference type="PANTHER" id="PTHR11735:SF6">
    <property type="entry name" value="TRNA N6-ADENOSINE THREONYLCARBAMOYLTRANSFERASE, MITOCHONDRIAL"/>
    <property type="match status" value="1"/>
</dbReference>
<dbReference type="PRINTS" id="PR00789">
    <property type="entry name" value="OSIALOPTASE"/>
</dbReference>
<keyword evidence="3" id="KW-0819">tRNA processing</keyword>
<evidence type="ECO:0000256" key="2">
    <source>
        <dbReference type="ARBA" id="ARBA00022679"/>
    </source>
</evidence>
<gene>
    <name evidence="8" type="primary">QRI7</name>
    <name evidence="8" type="ORF">Q9L58_007797</name>
</gene>
<dbReference type="InterPro" id="IPR017861">
    <property type="entry name" value="KAE1/TsaD"/>
</dbReference>
<dbReference type="Proteomes" id="UP001447188">
    <property type="component" value="Unassembled WGS sequence"/>
</dbReference>
<evidence type="ECO:0000256" key="6">
    <source>
        <dbReference type="ARBA" id="ARBA00048117"/>
    </source>
</evidence>
<dbReference type="EC" id="2.3.1.234" evidence="1"/>
<keyword evidence="9" id="KW-1185">Reference proteome</keyword>